<dbReference type="InterPro" id="IPR017972">
    <property type="entry name" value="Cyt_P450_CS"/>
</dbReference>
<dbReference type="PRINTS" id="PR00385">
    <property type="entry name" value="P450"/>
</dbReference>
<dbReference type="SUPFAM" id="SSF48264">
    <property type="entry name" value="Cytochrome P450"/>
    <property type="match status" value="1"/>
</dbReference>
<comment type="similarity">
    <text evidence="1 2">Belongs to the cytochrome P450 family.</text>
</comment>
<comment type="caution">
    <text evidence="3">The sequence shown here is derived from an EMBL/GenBank/DDBJ whole genome shotgun (WGS) entry which is preliminary data.</text>
</comment>
<dbReference type="InterPro" id="IPR036396">
    <property type="entry name" value="Cyt_P450_sf"/>
</dbReference>
<keyword evidence="2" id="KW-0479">Metal-binding</keyword>
<dbReference type="InterPro" id="IPR002397">
    <property type="entry name" value="Cyt_P450_B"/>
</dbReference>
<evidence type="ECO:0000313" key="4">
    <source>
        <dbReference type="Proteomes" id="UP001500668"/>
    </source>
</evidence>
<accession>A0ABP3RQG9</accession>
<dbReference type="PROSITE" id="PS00086">
    <property type="entry name" value="CYTOCHROME_P450"/>
    <property type="match status" value="1"/>
</dbReference>
<protein>
    <submittedName>
        <fullName evidence="3">Cytochrome P450</fullName>
    </submittedName>
</protein>
<dbReference type="InterPro" id="IPR001128">
    <property type="entry name" value="Cyt_P450"/>
</dbReference>
<dbReference type="PANTHER" id="PTHR46696">
    <property type="entry name" value="P450, PUTATIVE (EUROFUNG)-RELATED"/>
    <property type="match status" value="1"/>
</dbReference>
<dbReference type="RefSeq" id="WP_344076382.1">
    <property type="nucleotide sequence ID" value="NZ_BAAACA010000034.1"/>
</dbReference>
<dbReference type="CDD" id="cd11029">
    <property type="entry name" value="CYP107-like"/>
    <property type="match status" value="1"/>
</dbReference>
<dbReference type="Gene3D" id="1.10.630.10">
    <property type="entry name" value="Cytochrome P450"/>
    <property type="match status" value="1"/>
</dbReference>
<dbReference type="EMBL" id="BAAACA010000034">
    <property type="protein sequence ID" value="GAA0612272.1"/>
    <property type="molecule type" value="Genomic_DNA"/>
</dbReference>
<keyword evidence="4" id="KW-1185">Reference proteome</keyword>
<gene>
    <name evidence="3" type="ORF">GCM10010394_47610</name>
</gene>
<dbReference type="Pfam" id="PF00067">
    <property type="entry name" value="p450"/>
    <property type="match status" value="1"/>
</dbReference>
<keyword evidence="2" id="KW-0349">Heme</keyword>
<keyword evidence="2" id="KW-0503">Monooxygenase</keyword>
<evidence type="ECO:0000256" key="1">
    <source>
        <dbReference type="ARBA" id="ARBA00010617"/>
    </source>
</evidence>
<organism evidence="3 4">
    <name type="scientific">Streptomyces crystallinus</name>
    <dbReference type="NCBI Taxonomy" id="68191"/>
    <lineage>
        <taxon>Bacteria</taxon>
        <taxon>Bacillati</taxon>
        <taxon>Actinomycetota</taxon>
        <taxon>Actinomycetes</taxon>
        <taxon>Kitasatosporales</taxon>
        <taxon>Streptomycetaceae</taxon>
        <taxon>Streptomyces</taxon>
    </lineage>
</organism>
<name>A0ABP3RQG9_9ACTN</name>
<dbReference type="PRINTS" id="PR00359">
    <property type="entry name" value="BP450"/>
</dbReference>
<reference evidence="4" key="1">
    <citation type="journal article" date="2019" name="Int. J. Syst. Evol. Microbiol.">
        <title>The Global Catalogue of Microorganisms (GCM) 10K type strain sequencing project: providing services to taxonomists for standard genome sequencing and annotation.</title>
        <authorList>
            <consortium name="The Broad Institute Genomics Platform"/>
            <consortium name="The Broad Institute Genome Sequencing Center for Infectious Disease"/>
            <person name="Wu L."/>
            <person name="Ma J."/>
        </authorList>
    </citation>
    <scope>NUCLEOTIDE SEQUENCE [LARGE SCALE GENOMIC DNA]</scope>
    <source>
        <strain evidence="4">JCM 5067</strain>
    </source>
</reference>
<dbReference type="PANTHER" id="PTHR46696:SF1">
    <property type="entry name" value="CYTOCHROME P450 YJIB-RELATED"/>
    <property type="match status" value="1"/>
</dbReference>
<dbReference type="Proteomes" id="UP001500668">
    <property type="component" value="Unassembled WGS sequence"/>
</dbReference>
<proteinExistence type="inferred from homology"/>
<keyword evidence="2" id="KW-0560">Oxidoreductase</keyword>
<evidence type="ECO:0000313" key="3">
    <source>
        <dbReference type="EMBL" id="GAA0612272.1"/>
    </source>
</evidence>
<keyword evidence="2" id="KW-0408">Iron</keyword>
<sequence>MNRVTPFVLDPTGRDRTGEDAALRERGPLTRVDVLGVEAWAVTDPALIRQLLTDDRVSKDARQHWPRFPHDIVATWPLALWVAVENMFTTYGSDHRRLRRLISPAFGSRRITRLTGRIEEITSALLDQLHTTPAGEAVDLREHFALPLPIQVIADLMGLAPDTTAGFRDLVDGVFDTTLTPEQAHANTARLYTLLDDLVTLKREQPGDDLTSDLLATQTTATERPLTHQELLDTLLLVISAGYETTVNLIDQAITALLTHPKQRALASSGAAPWKTVVEEALRYQAPVAHLPLRYAVKDIPLAGGVTIAQGEAILISYAAAGRHPALHDQADTFDLERRSTEHYAFGHGVHFCLGAPLARLEATIALRELFTRFPQLALAVPPHELRPVPSFIANGHATLPAFVHPAPDVIDAAR</sequence>
<evidence type="ECO:0000256" key="2">
    <source>
        <dbReference type="RuleBase" id="RU000461"/>
    </source>
</evidence>